<feature type="transmembrane region" description="Helical" evidence="9">
    <location>
        <begin position="20"/>
        <end position="41"/>
    </location>
</feature>
<feature type="domain" description="Histidine kinase" evidence="10">
    <location>
        <begin position="236"/>
        <end position="456"/>
    </location>
</feature>
<comment type="caution">
    <text evidence="11">The sequence shown here is derived from an EMBL/GenBank/DDBJ whole genome shotgun (WGS) entry which is preliminary data.</text>
</comment>
<dbReference type="CDD" id="cd00075">
    <property type="entry name" value="HATPase"/>
    <property type="match status" value="1"/>
</dbReference>
<dbReference type="Pfam" id="PF00512">
    <property type="entry name" value="HisKA"/>
    <property type="match status" value="1"/>
</dbReference>
<dbReference type="CDD" id="cd00082">
    <property type="entry name" value="HisKA"/>
    <property type="match status" value="1"/>
</dbReference>
<dbReference type="InterPro" id="IPR004358">
    <property type="entry name" value="Sig_transdc_His_kin-like_C"/>
</dbReference>
<dbReference type="InterPro" id="IPR003661">
    <property type="entry name" value="HisK_dim/P_dom"/>
</dbReference>
<accession>A0A9D1L4V2</accession>
<evidence type="ECO:0000256" key="8">
    <source>
        <dbReference type="ARBA" id="ARBA00023136"/>
    </source>
</evidence>
<comment type="subcellular location">
    <subcellularLocation>
        <location evidence="2">Membrane</location>
    </subcellularLocation>
</comment>
<comment type="catalytic activity">
    <reaction evidence="1">
        <text>ATP + protein L-histidine = ADP + protein N-phospho-L-histidine.</text>
        <dbReference type="EC" id="2.7.13.3"/>
    </reaction>
</comment>
<dbReference type="SUPFAM" id="SSF47384">
    <property type="entry name" value="Homodimeric domain of signal transducing histidine kinase"/>
    <property type="match status" value="1"/>
</dbReference>
<reference evidence="11" key="2">
    <citation type="journal article" date="2021" name="PeerJ">
        <title>Extensive microbial diversity within the chicken gut microbiome revealed by metagenomics and culture.</title>
        <authorList>
            <person name="Gilroy R."/>
            <person name="Ravi A."/>
            <person name="Getino M."/>
            <person name="Pursley I."/>
            <person name="Horton D.L."/>
            <person name="Alikhan N.F."/>
            <person name="Baker D."/>
            <person name="Gharbi K."/>
            <person name="Hall N."/>
            <person name="Watson M."/>
            <person name="Adriaenssens E.M."/>
            <person name="Foster-Nyarko E."/>
            <person name="Jarju S."/>
            <person name="Secka A."/>
            <person name="Antonio M."/>
            <person name="Oren A."/>
            <person name="Chaudhuri R.R."/>
            <person name="La Ragione R."/>
            <person name="Hildebrand F."/>
            <person name="Pallen M.J."/>
        </authorList>
    </citation>
    <scope>NUCLEOTIDE SEQUENCE</scope>
    <source>
        <strain evidence="11">ChiHcec3-6078</strain>
    </source>
</reference>
<dbReference type="GO" id="GO:0016020">
    <property type="term" value="C:membrane"/>
    <property type="evidence" value="ECO:0007669"/>
    <property type="project" value="UniProtKB-SubCell"/>
</dbReference>
<proteinExistence type="predicted"/>
<keyword evidence="6 11" id="KW-0418">Kinase</keyword>
<name>A0A9D1L4V2_9FIRM</name>
<evidence type="ECO:0000256" key="6">
    <source>
        <dbReference type="ARBA" id="ARBA00022777"/>
    </source>
</evidence>
<keyword evidence="7" id="KW-0902">Two-component regulatory system</keyword>
<evidence type="ECO:0000256" key="4">
    <source>
        <dbReference type="ARBA" id="ARBA00022553"/>
    </source>
</evidence>
<dbReference type="SMART" id="SM00387">
    <property type="entry name" value="HATPase_c"/>
    <property type="match status" value="1"/>
</dbReference>
<dbReference type="AlphaFoldDB" id="A0A9D1L4V2"/>
<evidence type="ECO:0000256" key="7">
    <source>
        <dbReference type="ARBA" id="ARBA00023012"/>
    </source>
</evidence>
<dbReference type="InterPro" id="IPR036097">
    <property type="entry name" value="HisK_dim/P_sf"/>
</dbReference>
<evidence type="ECO:0000256" key="5">
    <source>
        <dbReference type="ARBA" id="ARBA00022679"/>
    </source>
</evidence>
<dbReference type="GO" id="GO:0000155">
    <property type="term" value="F:phosphorelay sensor kinase activity"/>
    <property type="evidence" value="ECO:0007669"/>
    <property type="project" value="InterPro"/>
</dbReference>
<evidence type="ECO:0000313" key="12">
    <source>
        <dbReference type="Proteomes" id="UP000824090"/>
    </source>
</evidence>
<gene>
    <name evidence="11" type="ORF">IAC50_00680</name>
</gene>
<dbReference type="EMBL" id="DVMP01000014">
    <property type="protein sequence ID" value="HIU24999.1"/>
    <property type="molecule type" value="Genomic_DNA"/>
</dbReference>
<keyword evidence="9" id="KW-1133">Transmembrane helix</keyword>
<dbReference type="Gene3D" id="3.30.565.10">
    <property type="entry name" value="Histidine kinase-like ATPase, C-terminal domain"/>
    <property type="match status" value="1"/>
</dbReference>
<dbReference type="EC" id="2.7.13.3" evidence="3"/>
<dbReference type="FunFam" id="3.30.565.10:FF:000006">
    <property type="entry name" value="Sensor histidine kinase WalK"/>
    <property type="match status" value="1"/>
</dbReference>
<dbReference type="Gene3D" id="1.10.287.130">
    <property type="match status" value="1"/>
</dbReference>
<sequence>MKDNKRTKSISRRINLDLFLRLFSSFLLIDILLAVLSVSIWCWSAETSEKDSFSLSSHRGFSSLASLEKEELLTEDDEAFRDFKRSSLSEISPVFPRSFRALLSESFYVFEDDKGDSFCVYSGTFLLNLFSCLYVIAFVELLILAGVLIWGAGKVRRHLAPLDELAFKAQFFGDTADFDQQALHELESAVNSVSPMKDGAHVNTGNAEMENLESSINSLLDRIRAGYRQQSRFVSDASHELRTPIAVLQGYVSMLDRWGKDDEKILEESIEAIKSETQHMNRLVEQLLFLARGDSGRTKLHMENISLNEIIEEVYEESSMIDKDHKYIFRPCKEALTIKGDSAMLKQTARILAENAAKYTPSGGSIILSAFLKNKGGESCPAFAVEDEGMGINGEDISHIFERFFRSDPARGKDSGGTGLGLSIAKWIVDRHGGYFDVLTSEGIGTRITVMLPQKKAAGGRPTAPAHT</sequence>
<evidence type="ECO:0000256" key="2">
    <source>
        <dbReference type="ARBA" id="ARBA00004370"/>
    </source>
</evidence>
<protein>
    <recommendedName>
        <fullName evidence="3">histidine kinase</fullName>
        <ecNumber evidence="3">2.7.13.3</ecNumber>
    </recommendedName>
</protein>
<dbReference type="PANTHER" id="PTHR43711">
    <property type="entry name" value="TWO-COMPONENT HISTIDINE KINASE"/>
    <property type="match status" value="1"/>
</dbReference>
<dbReference type="Proteomes" id="UP000824090">
    <property type="component" value="Unassembled WGS sequence"/>
</dbReference>
<dbReference type="SMART" id="SM00388">
    <property type="entry name" value="HisKA"/>
    <property type="match status" value="1"/>
</dbReference>
<feature type="transmembrane region" description="Helical" evidence="9">
    <location>
        <begin position="125"/>
        <end position="150"/>
    </location>
</feature>
<evidence type="ECO:0000256" key="1">
    <source>
        <dbReference type="ARBA" id="ARBA00000085"/>
    </source>
</evidence>
<dbReference type="InterPro" id="IPR003594">
    <property type="entry name" value="HATPase_dom"/>
</dbReference>
<dbReference type="PANTHER" id="PTHR43711:SF28">
    <property type="entry name" value="SENSOR HISTIDINE KINASE YXDK"/>
    <property type="match status" value="1"/>
</dbReference>
<dbReference type="InterPro" id="IPR036890">
    <property type="entry name" value="HATPase_C_sf"/>
</dbReference>
<dbReference type="FunFam" id="1.10.287.130:FF:000001">
    <property type="entry name" value="Two-component sensor histidine kinase"/>
    <property type="match status" value="1"/>
</dbReference>
<dbReference type="Pfam" id="PF02518">
    <property type="entry name" value="HATPase_c"/>
    <property type="match status" value="1"/>
</dbReference>
<dbReference type="PRINTS" id="PR00344">
    <property type="entry name" value="BCTRLSENSOR"/>
</dbReference>
<evidence type="ECO:0000259" key="10">
    <source>
        <dbReference type="PROSITE" id="PS50109"/>
    </source>
</evidence>
<reference evidence="11" key="1">
    <citation type="submission" date="2020-10" db="EMBL/GenBank/DDBJ databases">
        <authorList>
            <person name="Gilroy R."/>
        </authorList>
    </citation>
    <scope>NUCLEOTIDE SEQUENCE</scope>
    <source>
        <strain evidence="11">ChiHcec3-6078</strain>
    </source>
</reference>
<dbReference type="InterPro" id="IPR005467">
    <property type="entry name" value="His_kinase_dom"/>
</dbReference>
<keyword evidence="8 9" id="KW-0472">Membrane</keyword>
<evidence type="ECO:0000256" key="3">
    <source>
        <dbReference type="ARBA" id="ARBA00012438"/>
    </source>
</evidence>
<keyword evidence="5" id="KW-0808">Transferase</keyword>
<organism evidence="11 12">
    <name type="scientific">Candidatus Allocopromorpha excrementigallinarum</name>
    <dbReference type="NCBI Taxonomy" id="2840742"/>
    <lineage>
        <taxon>Bacteria</taxon>
        <taxon>Bacillati</taxon>
        <taxon>Bacillota</taxon>
        <taxon>Clostridia</taxon>
        <taxon>Eubacteriales</taxon>
        <taxon>Eubacteriaceae</taxon>
        <taxon>Eubacteriaceae incertae sedis</taxon>
        <taxon>Candidatus Allocopromorpha</taxon>
    </lineage>
</organism>
<dbReference type="InterPro" id="IPR050736">
    <property type="entry name" value="Sensor_HK_Regulatory"/>
</dbReference>
<evidence type="ECO:0000313" key="11">
    <source>
        <dbReference type="EMBL" id="HIU24999.1"/>
    </source>
</evidence>
<dbReference type="PROSITE" id="PS50109">
    <property type="entry name" value="HIS_KIN"/>
    <property type="match status" value="1"/>
</dbReference>
<dbReference type="SUPFAM" id="SSF55874">
    <property type="entry name" value="ATPase domain of HSP90 chaperone/DNA topoisomerase II/histidine kinase"/>
    <property type="match status" value="1"/>
</dbReference>
<keyword evidence="4" id="KW-0597">Phosphoprotein</keyword>
<keyword evidence="9" id="KW-0812">Transmembrane</keyword>
<evidence type="ECO:0000256" key="9">
    <source>
        <dbReference type="SAM" id="Phobius"/>
    </source>
</evidence>